<feature type="binding site" evidence="9">
    <location>
        <position position="90"/>
    </location>
    <ligand>
        <name>Mg(2+)</name>
        <dbReference type="ChEBI" id="CHEBI:18420"/>
        <label>1</label>
    </ligand>
</feature>
<feature type="binding site" evidence="9">
    <location>
        <position position="223"/>
    </location>
    <ligand>
        <name>Mg(2+)</name>
        <dbReference type="ChEBI" id="CHEBI:18420"/>
        <label>2</label>
    </ligand>
</feature>
<feature type="binding site" evidence="9">
    <location>
        <position position="86"/>
    </location>
    <ligand>
        <name>5-phospho-alpha-D-ribose 1-diphosphate</name>
        <dbReference type="ChEBI" id="CHEBI:58017"/>
    </ligand>
</feature>
<keyword evidence="13" id="KW-1185">Reference proteome</keyword>
<comment type="catalytic activity">
    <reaction evidence="7 9">
        <text>N-(5-phospho-beta-D-ribosyl)anthranilate + diphosphate = 5-phospho-alpha-D-ribose 1-diphosphate + anthranilate</text>
        <dbReference type="Rhea" id="RHEA:11768"/>
        <dbReference type="ChEBI" id="CHEBI:16567"/>
        <dbReference type="ChEBI" id="CHEBI:18277"/>
        <dbReference type="ChEBI" id="CHEBI:33019"/>
        <dbReference type="ChEBI" id="CHEBI:58017"/>
        <dbReference type="EC" id="2.4.2.18"/>
    </reaction>
</comment>
<evidence type="ECO:0000256" key="4">
    <source>
        <dbReference type="ARBA" id="ARBA00022679"/>
    </source>
</evidence>
<dbReference type="InterPro" id="IPR000312">
    <property type="entry name" value="Glycosyl_Trfase_fam3"/>
</dbReference>
<comment type="caution">
    <text evidence="12">The sequence shown here is derived from an EMBL/GenBank/DDBJ whole genome shotgun (WGS) entry which is preliminary data.</text>
</comment>
<dbReference type="PANTHER" id="PTHR43285">
    <property type="entry name" value="ANTHRANILATE PHOSPHORIBOSYLTRANSFERASE"/>
    <property type="match status" value="1"/>
</dbReference>
<feature type="binding site" evidence="9">
    <location>
        <position position="78"/>
    </location>
    <ligand>
        <name>5-phospho-alpha-D-ribose 1-diphosphate</name>
        <dbReference type="ChEBI" id="CHEBI:58017"/>
    </ligand>
</feature>
<evidence type="ECO:0000313" key="12">
    <source>
        <dbReference type="EMBL" id="TRW50067.1"/>
    </source>
</evidence>
<dbReference type="InterPro" id="IPR035902">
    <property type="entry name" value="Nuc_phospho_transferase"/>
</dbReference>
<feature type="binding site" evidence="9">
    <location>
        <begin position="106"/>
        <end position="114"/>
    </location>
    <ligand>
        <name>5-phospho-alpha-D-ribose 1-diphosphate</name>
        <dbReference type="ChEBI" id="CHEBI:58017"/>
    </ligand>
</feature>
<dbReference type="HAMAP" id="MF_00211">
    <property type="entry name" value="TrpD"/>
    <property type="match status" value="1"/>
</dbReference>
<evidence type="ECO:0000256" key="2">
    <source>
        <dbReference type="ARBA" id="ARBA00022605"/>
    </source>
</evidence>
<name>A0A552X4Y2_9GAMM</name>
<comment type="subunit">
    <text evidence="9">Homodimer.</text>
</comment>
<evidence type="ECO:0000259" key="11">
    <source>
        <dbReference type="Pfam" id="PF02885"/>
    </source>
</evidence>
<dbReference type="Gene3D" id="3.40.1030.10">
    <property type="entry name" value="Nucleoside phosphorylase/phosphoribosyltransferase catalytic domain"/>
    <property type="match status" value="1"/>
</dbReference>
<sequence>MRELTQLLNGEILTLEDTEKLFKYLLADQLTQNQIAAMLVAMKVRGETPAEIAGAAKALLTGCKQFPALDFPVADTCGTGGDGSNTINISTAAALVSASMGIAVAKHGNRSVSSRSGSADVLESLGVPLDLSPDENHQLLKEHKFCFLFAPHYHPGVRYAMPVRQELKTRTIFNLLGPLINPARPKAQLLGVYTPDLCLPLAQTLQLLGCPRAMVVHGSGLDEVALHGPTKVAEVNGDSIIEYELSAADFGVPEAGLSTLRGGDADQNARMLKEVFAGHGSPEHRHAIAMNAACLRYLLGNCESLAEGTEAVLSHLSDGGALTHLQKMQEAFKHD</sequence>
<dbReference type="FunFam" id="3.40.1030.10:FF:000002">
    <property type="entry name" value="Anthranilate phosphoribosyltransferase"/>
    <property type="match status" value="1"/>
</dbReference>
<evidence type="ECO:0000256" key="1">
    <source>
        <dbReference type="ARBA" id="ARBA00004907"/>
    </source>
</evidence>
<gene>
    <name evidence="9 12" type="primary">trpD</name>
    <name evidence="12" type="ORF">FM042_04275</name>
</gene>
<dbReference type="RefSeq" id="WP_143234663.1">
    <property type="nucleotide sequence ID" value="NZ_VJWL01000001.1"/>
</dbReference>
<dbReference type="EMBL" id="VJWL01000001">
    <property type="protein sequence ID" value="TRW50067.1"/>
    <property type="molecule type" value="Genomic_DNA"/>
</dbReference>
<dbReference type="Proteomes" id="UP000320359">
    <property type="component" value="Unassembled WGS sequence"/>
</dbReference>
<organism evidence="12 13">
    <name type="scientific">Aliidiomarina halalkaliphila</name>
    <dbReference type="NCBI Taxonomy" id="2593535"/>
    <lineage>
        <taxon>Bacteria</taxon>
        <taxon>Pseudomonadati</taxon>
        <taxon>Pseudomonadota</taxon>
        <taxon>Gammaproteobacteria</taxon>
        <taxon>Alteromonadales</taxon>
        <taxon>Idiomarinaceae</taxon>
        <taxon>Aliidiomarina</taxon>
    </lineage>
</organism>
<dbReference type="GO" id="GO:0000287">
    <property type="term" value="F:magnesium ion binding"/>
    <property type="evidence" value="ECO:0007669"/>
    <property type="project" value="UniProtKB-UniRule"/>
</dbReference>
<protein>
    <recommendedName>
        <fullName evidence="9">Anthranilate phosphoribosyltransferase</fullName>
        <ecNumber evidence="9">2.4.2.18</ecNumber>
    </recommendedName>
</protein>
<dbReference type="InterPro" id="IPR017459">
    <property type="entry name" value="Glycosyl_Trfase_fam3_N_dom"/>
</dbReference>
<proteinExistence type="inferred from homology"/>
<evidence type="ECO:0000256" key="8">
    <source>
        <dbReference type="ARBA" id="ARBA00061188"/>
    </source>
</evidence>
<feature type="binding site" evidence="9">
    <location>
        <position position="78"/>
    </location>
    <ligand>
        <name>anthranilate</name>
        <dbReference type="ChEBI" id="CHEBI:16567"/>
        <label>1</label>
    </ligand>
</feature>
<dbReference type="OrthoDB" id="9806430at2"/>
<dbReference type="Pfam" id="PF00591">
    <property type="entry name" value="Glycos_transf_3"/>
    <property type="match status" value="1"/>
</dbReference>
<dbReference type="PANTHER" id="PTHR43285:SF2">
    <property type="entry name" value="ANTHRANILATE PHOSPHORIBOSYLTRANSFERASE"/>
    <property type="match status" value="1"/>
</dbReference>
<dbReference type="GO" id="GO:0004048">
    <property type="term" value="F:anthranilate phosphoribosyltransferase activity"/>
    <property type="evidence" value="ECO:0007669"/>
    <property type="project" value="UniProtKB-UniRule"/>
</dbReference>
<keyword evidence="6 9" id="KW-0057">Aromatic amino acid biosynthesis</keyword>
<comment type="function">
    <text evidence="9">Catalyzes the transfer of the phosphoribosyl group of 5-phosphorylribose-1-pyrophosphate (PRPP) to anthranilate to yield N-(5'-phosphoribosyl)-anthranilate (PRA).</text>
</comment>
<keyword evidence="2 9" id="KW-0028">Amino-acid biosynthesis</keyword>
<comment type="pathway">
    <text evidence="1 9">Amino-acid biosynthesis; L-tryptophan biosynthesis; L-tryptophan from chorismate: step 2/5.</text>
</comment>
<evidence type="ECO:0000256" key="3">
    <source>
        <dbReference type="ARBA" id="ARBA00022676"/>
    </source>
</evidence>
<feature type="binding site" evidence="9">
    <location>
        <position position="164"/>
    </location>
    <ligand>
        <name>anthranilate</name>
        <dbReference type="ChEBI" id="CHEBI:16567"/>
        <label>2</label>
    </ligand>
</feature>
<evidence type="ECO:0000256" key="6">
    <source>
        <dbReference type="ARBA" id="ARBA00023141"/>
    </source>
</evidence>
<reference evidence="12 13" key="1">
    <citation type="submission" date="2019-07" db="EMBL/GenBank/DDBJ databases">
        <authorList>
            <person name="Yang M."/>
            <person name="Zhao D."/>
            <person name="Xiang H."/>
        </authorList>
    </citation>
    <scope>NUCLEOTIDE SEQUENCE [LARGE SCALE GENOMIC DNA]</scope>
    <source>
        <strain evidence="12 13">IM1326</strain>
    </source>
</reference>
<dbReference type="InterPro" id="IPR036320">
    <property type="entry name" value="Glycosyl_Trfase_fam3_N_dom_sf"/>
</dbReference>
<keyword evidence="9" id="KW-0460">Magnesium</keyword>
<evidence type="ECO:0000256" key="9">
    <source>
        <dbReference type="HAMAP-Rule" id="MF_00211"/>
    </source>
</evidence>
<dbReference type="SUPFAM" id="SSF47648">
    <property type="entry name" value="Nucleoside phosphorylase/phosphoribosyltransferase N-terminal domain"/>
    <property type="match status" value="1"/>
</dbReference>
<evidence type="ECO:0000256" key="5">
    <source>
        <dbReference type="ARBA" id="ARBA00022822"/>
    </source>
</evidence>
<dbReference type="Pfam" id="PF02885">
    <property type="entry name" value="Glycos_trans_3N"/>
    <property type="match status" value="1"/>
</dbReference>
<dbReference type="SUPFAM" id="SSF52418">
    <property type="entry name" value="Nucleoside phosphorylase/phosphoribosyltransferase catalytic domain"/>
    <property type="match status" value="1"/>
</dbReference>
<feature type="domain" description="Glycosyl transferase family 3" evidence="10">
    <location>
        <begin position="73"/>
        <end position="322"/>
    </location>
</feature>
<keyword evidence="9" id="KW-0479">Metal-binding</keyword>
<dbReference type="GO" id="GO:0005829">
    <property type="term" value="C:cytosol"/>
    <property type="evidence" value="ECO:0007669"/>
    <property type="project" value="TreeGrafter"/>
</dbReference>
<dbReference type="UniPathway" id="UPA00035">
    <property type="reaction ID" value="UER00041"/>
</dbReference>
<keyword evidence="4 9" id="KW-0808">Transferase</keyword>
<accession>A0A552X4Y2</accession>
<feature type="domain" description="Glycosyl transferase family 3 N-terminal" evidence="11">
    <location>
        <begin position="4"/>
        <end position="60"/>
    </location>
</feature>
<comment type="similarity">
    <text evidence="9">Belongs to the anthranilate phosphoribosyltransferase family.</text>
</comment>
<feature type="binding site" evidence="9">
    <location>
        <position position="118"/>
    </location>
    <ligand>
        <name>5-phospho-alpha-D-ribose 1-diphosphate</name>
        <dbReference type="ChEBI" id="CHEBI:58017"/>
    </ligand>
</feature>
<comment type="caution">
    <text evidence="9">Lacks conserved residue(s) required for the propagation of feature annotation.</text>
</comment>
<feature type="binding site" evidence="9">
    <location>
        <begin position="81"/>
        <end position="82"/>
    </location>
    <ligand>
        <name>5-phospho-alpha-D-ribose 1-diphosphate</name>
        <dbReference type="ChEBI" id="CHEBI:58017"/>
    </ligand>
</feature>
<keyword evidence="3 9" id="KW-0328">Glycosyltransferase</keyword>
<dbReference type="AlphaFoldDB" id="A0A552X4Y2"/>
<feature type="binding site" evidence="9">
    <location>
        <begin position="88"/>
        <end position="91"/>
    </location>
    <ligand>
        <name>5-phospho-alpha-D-ribose 1-diphosphate</name>
        <dbReference type="ChEBI" id="CHEBI:58017"/>
    </ligand>
</feature>
<comment type="cofactor">
    <cofactor evidence="9">
        <name>Mg(2+)</name>
        <dbReference type="ChEBI" id="CHEBI:18420"/>
    </cofactor>
    <text evidence="9">Binds 2 magnesium ions per monomer.</text>
</comment>
<feature type="binding site" evidence="9">
    <location>
        <position position="109"/>
    </location>
    <ligand>
        <name>anthranilate</name>
        <dbReference type="ChEBI" id="CHEBI:16567"/>
        <label>1</label>
    </ligand>
</feature>
<dbReference type="Gene3D" id="1.20.970.10">
    <property type="entry name" value="Transferase, Pyrimidine Nucleoside Phosphorylase, Chain C"/>
    <property type="match status" value="1"/>
</dbReference>
<dbReference type="EC" id="2.4.2.18" evidence="9"/>
<feature type="binding site" evidence="9">
    <location>
        <position position="222"/>
    </location>
    <ligand>
        <name>Mg(2+)</name>
        <dbReference type="ChEBI" id="CHEBI:18420"/>
        <label>2</label>
    </ligand>
</feature>
<evidence type="ECO:0000313" key="13">
    <source>
        <dbReference type="Proteomes" id="UP000320359"/>
    </source>
</evidence>
<keyword evidence="5 9" id="KW-0822">Tryptophan biosynthesis</keyword>
<comment type="similarity">
    <text evidence="8">In the C-terminal section; belongs to the anthranilate phosphoribosyltransferase family.</text>
</comment>
<evidence type="ECO:0000259" key="10">
    <source>
        <dbReference type="Pfam" id="PF00591"/>
    </source>
</evidence>
<dbReference type="InterPro" id="IPR005940">
    <property type="entry name" value="Anthranilate_Pribosyl_Tfrase"/>
</dbReference>
<dbReference type="GO" id="GO:0000162">
    <property type="term" value="P:L-tryptophan biosynthetic process"/>
    <property type="evidence" value="ECO:0007669"/>
    <property type="project" value="UniProtKB-UniRule"/>
</dbReference>
<dbReference type="NCBIfam" id="TIGR01245">
    <property type="entry name" value="trpD"/>
    <property type="match status" value="1"/>
</dbReference>
<feature type="binding site" evidence="9">
    <location>
        <position position="223"/>
    </location>
    <ligand>
        <name>Mg(2+)</name>
        <dbReference type="ChEBI" id="CHEBI:18420"/>
        <label>1</label>
    </ligand>
</feature>
<evidence type="ECO:0000256" key="7">
    <source>
        <dbReference type="ARBA" id="ARBA00052328"/>
    </source>
</evidence>